<protein>
    <submittedName>
        <fullName evidence="1">Uncharacterized protein</fullName>
    </submittedName>
</protein>
<proteinExistence type="predicted"/>
<reference evidence="1 2" key="1">
    <citation type="journal article" date="2018" name="Sci. Data">
        <title>The draft genome sequence of cork oak.</title>
        <authorList>
            <person name="Ramos A.M."/>
            <person name="Usie A."/>
            <person name="Barbosa P."/>
            <person name="Barros P.M."/>
            <person name="Capote T."/>
            <person name="Chaves I."/>
            <person name="Simoes F."/>
            <person name="Abreu I."/>
            <person name="Carrasquinho I."/>
            <person name="Faro C."/>
            <person name="Guimaraes J.B."/>
            <person name="Mendonca D."/>
            <person name="Nobrega F."/>
            <person name="Rodrigues L."/>
            <person name="Saibo N.J.M."/>
            <person name="Varela M.C."/>
            <person name="Egas C."/>
            <person name="Matos J."/>
            <person name="Miguel C.M."/>
            <person name="Oliveira M.M."/>
            <person name="Ricardo C.P."/>
            <person name="Goncalves S."/>
        </authorList>
    </citation>
    <scope>NUCLEOTIDE SEQUENCE [LARGE SCALE GENOMIC DNA]</scope>
    <source>
        <strain evidence="2">cv. HL8</strain>
    </source>
</reference>
<evidence type="ECO:0000313" key="2">
    <source>
        <dbReference type="Proteomes" id="UP000237347"/>
    </source>
</evidence>
<feature type="non-terminal residue" evidence="1">
    <location>
        <position position="1"/>
    </location>
</feature>
<dbReference type="AlphaFoldDB" id="A0AAW0L6M1"/>
<accession>A0AAW0L6M1</accession>
<dbReference type="Proteomes" id="UP000237347">
    <property type="component" value="Unassembled WGS sequence"/>
</dbReference>
<sequence length="98" mass="10687">YYLKAAFGFNKNEFLEILMLVGFSSIISQHLNHGHSIDVHAQLFVQGKAQGFVASVESLSSLLSPLMISLCFVCLLQPGEPSSNNSEDDIESPLLSES</sequence>
<name>A0AAW0L6M1_QUESU</name>
<gene>
    <name evidence="1" type="ORF">CFP56_007557</name>
</gene>
<comment type="caution">
    <text evidence="1">The sequence shown here is derived from an EMBL/GenBank/DDBJ whole genome shotgun (WGS) entry which is preliminary data.</text>
</comment>
<evidence type="ECO:0000313" key="1">
    <source>
        <dbReference type="EMBL" id="KAK7846747.1"/>
    </source>
</evidence>
<organism evidence="1 2">
    <name type="scientific">Quercus suber</name>
    <name type="common">Cork oak</name>
    <dbReference type="NCBI Taxonomy" id="58331"/>
    <lineage>
        <taxon>Eukaryota</taxon>
        <taxon>Viridiplantae</taxon>
        <taxon>Streptophyta</taxon>
        <taxon>Embryophyta</taxon>
        <taxon>Tracheophyta</taxon>
        <taxon>Spermatophyta</taxon>
        <taxon>Magnoliopsida</taxon>
        <taxon>eudicotyledons</taxon>
        <taxon>Gunneridae</taxon>
        <taxon>Pentapetalae</taxon>
        <taxon>rosids</taxon>
        <taxon>fabids</taxon>
        <taxon>Fagales</taxon>
        <taxon>Fagaceae</taxon>
        <taxon>Quercus</taxon>
    </lineage>
</organism>
<keyword evidence="2" id="KW-1185">Reference proteome</keyword>
<dbReference type="EMBL" id="PKMF04000151">
    <property type="protein sequence ID" value="KAK7846747.1"/>
    <property type="molecule type" value="Genomic_DNA"/>
</dbReference>